<dbReference type="RefSeq" id="WP_076712120.1">
    <property type="nucleotide sequence ID" value="NZ_MOEN01000001.1"/>
</dbReference>
<evidence type="ECO:0000259" key="13">
    <source>
        <dbReference type="Pfam" id="PF17941"/>
    </source>
</evidence>
<keyword evidence="1 8" id="KW-0597">Phosphoprotein</keyword>
<comment type="PTM">
    <text evidence="8 9">An intermediate of this reaction is the autophosphorylated ppk in which a phosphate is covalently linked to a histidine residue through a N-P bond.</text>
</comment>
<dbReference type="Gene3D" id="3.30.1840.10">
    <property type="entry name" value="Polyphosphate kinase middle domain"/>
    <property type="match status" value="1"/>
</dbReference>
<dbReference type="Gene3D" id="3.30.870.10">
    <property type="entry name" value="Endonuclease Chain A"/>
    <property type="match status" value="2"/>
</dbReference>
<dbReference type="SUPFAM" id="SSF140356">
    <property type="entry name" value="PPK N-terminal domain-like"/>
    <property type="match status" value="1"/>
</dbReference>
<keyword evidence="15" id="KW-1185">Reference proteome</keyword>
<accession>A0A1R1MNH2</accession>
<dbReference type="Pfam" id="PF17941">
    <property type="entry name" value="PP_kinase_C_1"/>
    <property type="match status" value="1"/>
</dbReference>
<protein>
    <recommendedName>
        <fullName evidence="8 9">Polyphosphate kinase</fullName>
        <ecNumber evidence="8 9">2.7.4.1</ecNumber>
    </recommendedName>
    <alternativeName>
        <fullName evidence="8">ATP-polyphosphate phosphotransferase</fullName>
    </alternativeName>
    <alternativeName>
        <fullName evidence="8">Polyphosphoric acid kinase</fullName>
    </alternativeName>
</protein>
<comment type="function">
    <text evidence="8 9">Catalyzes the reversible transfer of the terminal phosphate of ATP to form a long-chain polyphosphate (polyP).</text>
</comment>
<keyword evidence="6 8" id="KW-0067">ATP-binding</keyword>
<feature type="domain" description="Polyphosphate kinase C-terminal" evidence="12">
    <location>
        <begin position="500"/>
        <end position="659"/>
    </location>
</feature>
<evidence type="ECO:0000256" key="3">
    <source>
        <dbReference type="ARBA" id="ARBA00022723"/>
    </source>
</evidence>
<feature type="binding site" evidence="8">
    <location>
        <position position="400"/>
    </location>
    <ligand>
        <name>Mg(2+)</name>
        <dbReference type="ChEBI" id="CHEBI:18420"/>
    </ligand>
</feature>
<dbReference type="Gene3D" id="1.20.58.310">
    <property type="entry name" value="Polyphosphate kinase N-terminal domain"/>
    <property type="match status" value="1"/>
</dbReference>
<dbReference type="NCBIfam" id="NF003921">
    <property type="entry name" value="PRK05443.2-2"/>
    <property type="match status" value="1"/>
</dbReference>
<dbReference type="NCBIfam" id="TIGR03705">
    <property type="entry name" value="poly_P_kin"/>
    <property type="match status" value="1"/>
</dbReference>
<dbReference type="Pfam" id="PF02503">
    <property type="entry name" value="PP_kinase"/>
    <property type="match status" value="1"/>
</dbReference>
<dbReference type="NCBIfam" id="NF003918">
    <property type="entry name" value="PRK05443.1-2"/>
    <property type="match status" value="1"/>
</dbReference>
<evidence type="ECO:0000256" key="8">
    <source>
        <dbReference type="HAMAP-Rule" id="MF_00347"/>
    </source>
</evidence>
<evidence type="ECO:0000313" key="15">
    <source>
        <dbReference type="Proteomes" id="UP000187408"/>
    </source>
</evidence>
<feature type="binding site" evidence="8">
    <location>
        <position position="51"/>
    </location>
    <ligand>
        <name>ATP</name>
        <dbReference type="ChEBI" id="CHEBI:30616"/>
    </ligand>
</feature>
<comment type="cofactor">
    <cofactor evidence="8">
        <name>Mg(2+)</name>
        <dbReference type="ChEBI" id="CHEBI:18420"/>
    </cofactor>
</comment>
<dbReference type="SUPFAM" id="SSF56024">
    <property type="entry name" value="Phospholipase D/nuclease"/>
    <property type="match status" value="2"/>
</dbReference>
<proteinExistence type="inferred from homology"/>
<evidence type="ECO:0000256" key="2">
    <source>
        <dbReference type="ARBA" id="ARBA00022679"/>
    </source>
</evidence>
<evidence type="ECO:0000256" key="7">
    <source>
        <dbReference type="ARBA" id="ARBA00022842"/>
    </source>
</evidence>
<evidence type="ECO:0000259" key="11">
    <source>
        <dbReference type="Pfam" id="PF13089"/>
    </source>
</evidence>
<feature type="domain" description="Polyphosphate kinase C-terminal" evidence="13">
    <location>
        <begin position="326"/>
        <end position="490"/>
    </location>
</feature>
<dbReference type="GO" id="GO:0046872">
    <property type="term" value="F:metal ion binding"/>
    <property type="evidence" value="ECO:0007669"/>
    <property type="project" value="UniProtKB-KW"/>
</dbReference>
<dbReference type="EC" id="2.7.4.1" evidence="8 9"/>
<comment type="similarity">
    <text evidence="8 9">Belongs to the polyphosphate kinase 1 (PPK1) family.</text>
</comment>
<dbReference type="HAMAP" id="MF_00347">
    <property type="entry name" value="Polyphosphate_kinase"/>
    <property type="match status" value="1"/>
</dbReference>
<dbReference type="OrthoDB" id="9761456at2"/>
<dbReference type="InterPro" id="IPR025198">
    <property type="entry name" value="PPK_N_dom"/>
</dbReference>
<dbReference type="SUPFAM" id="SSF143724">
    <property type="entry name" value="PHP14-like"/>
    <property type="match status" value="1"/>
</dbReference>
<feature type="binding site" evidence="8">
    <location>
        <position position="370"/>
    </location>
    <ligand>
        <name>Mg(2+)</name>
        <dbReference type="ChEBI" id="CHEBI:18420"/>
    </ligand>
</feature>
<dbReference type="CDD" id="cd09168">
    <property type="entry name" value="PLDc_PaPPK1_C2_like"/>
    <property type="match status" value="1"/>
</dbReference>
<dbReference type="GO" id="GO:0006799">
    <property type="term" value="P:polyphosphate biosynthetic process"/>
    <property type="evidence" value="ECO:0007669"/>
    <property type="project" value="UniProtKB-UniRule"/>
</dbReference>
<feature type="domain" description="Polyphosphate kinase middle" evidence="10">
    <location>
        <begin position="128"/>
        <end position="300"/>
    </location>
</feature>
<dbReference type="PIRSF" id="PIRSF015589">
    <property type="entry name" value="PP_kinase"/>
    <property type="match status" value="1"/>
</dbReference>
<dbReference type="InterPro" id="IPR003414">
    <property type="entry name" value="PP_kinase"/>
</dbReference>
<dbReference type="Proteomes" id="UP000187408">
    <property type="component" value="Unassembled WGS sequence"/>
</dbReference>
<dbReference type="GO" id="GO:0009358">
    <property type="term" value="C:polyphosphate kinase complex"/>
    <property type="evidence" value="ECO:0007669"/>
    <property type="project" value="InterPro"/>
</dbReference>
<name>A0A1R1MNH2_9BACT</name>
<keyword evidence="5 8" id="KW-0418">Kinase</keyword>
<feature type="binding site" evidence="8">
    <location>
        <position position="556"/>
    </location>
    <ligand>
        <name>ATP</name>
        <dbReference type="ChEBI" id="CHEBI:30616"/>
    </ligand>
</feature>
<keyword evidence="4 8" id="KW-0547">Nucleotide-binding</keyword>
<dbReference type="GO" id="GO:0008976">
    <property type="term" value="F:polyphosphate kinase activity"/>
    <property type="evidence" value="ECO:0007669"/>
    <property type="project" value="UniProtKB-UniRule"/>
</dbReference>
<evidence type="ECO:0000259" key="10">
    <source>
        <dbReference type="Pfam" id="PF02503"/>
    </source>
</evidence>
<dbReference type="Pfam" id="PF13090">
    <property type="entry name" value="PP_kinase_C"/>
    <property type="match status" value="1"/>
</dbReference>
<dbReference type="PANTHER" id="PTHR30218">
    <property type="entry name" value="POLYPHOSPHATE KINASE"/>
    <property type="match status" value="1"/>
</dbReference>
<keyword evidence="7 8" id="KW-0460">Magnesium</keyword>
<dbReference type="GO" id="GO:0005524">
    <property type="term" value="F:ATP binding"/>
    <property type="evidence" value="ECO:0007669"/>
    <property type="project" value="UniProtKB-KW"/>
</dbReference>
<dbReference type="AlphaFoldDB" id="A0A1R1MNH2"/>
<keyword evidence="3 8" id="KW-0479">Metal-binding</keyword>
<evidence type="ECO:0000259" key="12">
    <source>
        <dbReference type="Pfam" id="PF13090"/>
    </source>
</evidence>
<dbReference type="STRING" id="1914305.BLW93_00335"/>
<reference evidence="14 15" key="1">
    <citation type="submission" date="2016-10" db="EMBL/GenBank/DDBJ databases">
        <title>Genome sequence of a sulfur-reducing bacterium Desulfurobacterium indicum K6013.</title>
        <authorList>
            <person name="Cao J."/>
            <person name="Shao Z."/>
            <person name="Alain K."/>
            <person name="Jebbar M."/>
        </authorList>
    </citation>
    <scope>NUCLEOTIDE SEQUENCE [LARGE SCALE GENOMIC DNA]</scope>
    <source>
        <strain evidence="14 15">K6013</strain>
    </source>
</reference>
<dbReference type="InterPro" id="IPR041108">
    <property type="entry name" value="PP_kinase_C_1"/>
</dbReference>
<dbReference type="FunFam" id="3.30.870.10:FF:000001">
    <property type="entry name" value="Polyphosphate kinase"/>
    <property type="match status" value="1"/>
</dbReference>
<dbReference type="InterPro" id="IPR025200">
    <property type="entry name" value="PPK_C_dom2"/>
</dbReference>
<feature type="binding site" evidence="8">
    <location>
        <position position="584"/>
    </location>
    <ligand>
        <name>ATP</name>
        <dbReference type="ChEBI" id="CHEBI:30616"/>
    </ligand>
</feature>
<evidence type="ECO:0000256" key="5">
    <source>
        <dbReference type="ARBA" id="ARBA00022777"/>
    </source>
</evidence>
<dbReference type="Pfam" id="PF13089">
    <property type="entry name" value="PP_kinase_N"/>
    <property type="match status" value="1"/>
</dbReference>
<dbReference type="NCBIfam" id="NF003917">
    <property type="entry name" value="PRK05443.1-1"/>
    <property type="match status" value="1"/>
</dbReference>
<feature type="domain" description="Polyphosphate kinase N-terminal" evidence="11">
    <location>
        <begin position="14"/>
        <end position="117"/>
    </location>
</feature>
<evidence type="ECO:0000256" key="6">
    <source>
        <dbReference type="ARBA" id="ARBA00022840"/>
    </source>
</evidence>
<dbReference type="InterPro" id="IPR036832">
    <property type="entry name" value="PPK_N_dom_sf"/>
</dbReference>
<gene>
    <name evidence="8" type="primary">ppk</name>
    <name evidence="14" type="ORF">BLW93_00335</name>
</gene>
<evidence type="ECO:0000256" key="1">
    <source>
        <dbReference type="ARBA" id="ARBA00022553"/>
    </source>
</evidence>
<keyword evidence="2 8" id="KW-0808">Transferase</keyword>
<feature type="binding site" evidence="8">
    <location>
        <position position="463"/>
    </location>
    <ligand>
        <name>ATP</name>
        <dbReference type="ChEBI" id="CHEBI:30616"/>
    </ligand>
</feature>
<evidence type="ECO:0000256" key="4">
    <source>
        <dbReference type="ARBA" id="ARBA00022741"/>
    </source>
</evidence>
<dbReference type="CDD" id="cd09165">
    <property type="entry name" value="PLDc_PaPPK1_C1_like"/>
    <property type="match status" value="1"/>
</dbReference>
<comment type="caution">
    <text evidence="14">The sequence shown here is derived from an EMBL/GenBank/DDBJ whole genome shotgun (WGS) entry which is preliminary data.</text>
</comment>
<dbReference type="PANTHER" id="PTHR30218:SF0">
    <property type="entry name" value="POLYPHOSPHATE KINASE"/>
    <property type="match status" value="1"/>
</dbReference>
<comment type="catalytic activity">
    <reaction evidence="8 9">
        <text>[phosphate](n) + ATP = [phosphate](n+1) + ADP</text>
        <dbReference type="Rhea" id="RHEA:19573"/>
        <dbReference type="Rhea" id="RHEA-COMP:9859"/>
        <dbReference type="Rhea" id="RHEA-COMP:14280"/>
        <dbReference type="ChEBI" id="CHEBI:16838"/>
        <dbReference type="ChEBI" id="CHEBI:30616"/>
        <dbReference type="ChEBI" id="CHEBI:456216"/>
        <dbReference type="EC" id="2.7.4.1"/>
    </reaction>
</comment>
<dbReference type="InterPro" id="IPR036830">
    <property type="entry name" value="PP_kinase_middle_dom_sf"/>
</dbReference>
<feature type="active site" description="Phosphohistidine intermediate" evidence="8">
    <location>
        <position position="430"/>
    </location>
</feature>
<evidence type="ECO:0000313" key="14">
    <source>
        <dbReference type="EMBL" id="OMH41371.1"/>
    </source>
</evidence>
<evidence type="ECO:0000256" key="9">
    <source>
        <dbReference type="RuleBase" id="RU003800"/>
    </source>
</evidence>
<organism evidence="14 15">
    <name type="scientific">Desulfurobacterium indicum</name>
    <dbReference type="NCBI Taxonomy" id="1914305"/>
    <lineage>
        <taxon>Bacteria</taxon>
        <taxon>Pseudomonadati</taxon>
        <taxon>Aquificota</taxon>
        <taxon>Aquificia</taxon>
        <taxon>Desulfurobacteriales</taxon>
        <taxon>Desulfurobacteriaceae</taxon>
        <taxon>Desulfurobacterium</taxon>
    </lineage>
</organism>
<sequence>MRKEIDLSSPKLLINRELSWLEFNRRVLQEAEDETNPLLERLKFLAIFFTNLDEFFMIRVAGLKQQISAGINRPSPDGLTPKEQLKKVSSKTKNLLKSVETQFRKLIRELKNNSIYFHRYDKLNKSLKKIADKYFYEFVYPVLTPLAVDITHPFPHLSNLSFNVIVEIYEEELKFGLVPVPKNLPRFIKLKEDDNEVHYVLLEDLIIHNIESLFPEQNIAKVATMRITRDADIVIQEDEADDLLEEVEKGIRKRRFGKPVRLEINGCSEYMVNFLKDELELKEEDIFSLNIPLNLSDLWNVYETIDRPELKFPIYTPFYPGAFNIDIFSALKMKDFILFHPYESIDPVVELVEEAAEDPNVLAIKQTLYRVGKNSPIVEALKKAAQNGKEVVAVVEIKARFDEESNITWAKQLEEEGVHVVYGIPGLKTHAKLLMIVRREDDTLKRYVHIGTGNYNVSTAKIYSDVGFLTTDPVIGEDVSKLFNVITGYFHPPELSKIYMSPVTLKKKVLHLIEREAKAGKEGRIVAKMNSLVDPEVIRALYRASQKGVKIDLIVRGICCLRPGIEGVSENIKVISIVGKYLEHARIFYFKNGGDEEIYISSADWMPRNFHRRIETMVSIENPELKSFLKEILEIQLKDTAKVRILTPTGDYVRPEERDFNSQEYFERWIREVKV</sequence>
<dbReference type="InterPro" id="IPR024953">
    <property type="entry name" value="PP_kinase_middle"/>
</dbReference>
<dbReference type="EMBL" id="MOEN01000001">
    <property type="protein sequence ID" value="OMH41371.1"/>
    <property type="molecule type" value="Genomic_DNA"/>
</dbReference>